<feature type="domain" description="PiggyBac transposable element-derived protein" evidence="1">
    <location>
        <begin position="656"/>
        <end position="819"/>
    </location>
</feature>
<name>A0D1N4_PARTE</name>
<dbReference type="InterPro" id="IPR029526">
    <property type="entry name" value="PGBD"/>
</dbReference>
<protein>
    <recommendedName>
        <fullName evidence="1">PiggyBac transposable element-derived protein domain-containing protein</fullName>
    </recommendedName>
</protein>
<dbReference type="GeneID" id="5030133"/>
<dbReference type="OrthoDB" id="302275at2759"/>
<evidence type="ECO:0000313" key="3">
    <source>
        <dbReference type="Proteomes" id="UP000000600"/>
    </source>
</evidence>
<evidence type="ECO:0000313" key="2">
    <source>
        <dbReference type="EMBL" id="CAK76951.1"/>
    </source>
</evidence>
<keyword evidence="3" id="KW-1185">Reference proteome</keyword>
<dbReference type="AlphaFoldDB" id="A0D1N4"/>
<sequence>MFNEELGVIDYEVESDDSIEMIDNPEDIVIPTPIQEQKQITQQIIEQQPQQQLNIENTETIERQQLEEEQMLRRPYALRWKKKSIKKLEKITSKLTDQDYDEIKDVLTKKIAMSESKINNSNYYNKNNTTTNNNTNNDVIISGSILKNPQTTLNQVQKQKQFQVLVEHFANKPDFLEAIIAQDLEQENENHDGGILKKPMIVPPKAGLKKQQGRKKVNVTFEDQSQPPNGGIQFIKTSVLPQKQPPPPQPQQQIQNILSKFQEIREKSAAPPQTQYTTAVQESSNMPLGTGAWYPNKQDRKSQPFVPPHAGSNPKMLPTVSSVQMISSSQAAQQSLNHKFLEMNQNQSRISNSPSRIRDMITLQYTSSYQVDRPPIMPSRQQPVFQQQTLERNINYELNQAKKNKEQLSGHQQSQLRESQIKLQAKIQESVKRQSVVQPTIEENDSDFMDDGMDSQPFIDFKRAGNIPCASQQQTYQQYWQEINFNTDIPKDYYMNEKFRVDLEQEIETSDPYELFKLYFDQSIFKYICLISNKRQCIRIDEDILESFISALIYIFYIQLLGMREIKRVRFDHILDYVTFGHICKEIRIDELEDYSFIFEKISKNFKSHYQPEEFLTLDSPIFYQNHSVDGLISLSDGMKGYVLDFIYGIKEQKILQSLQIYQGKHHKLYLGPDVSSLNLIIQLKKKQFGALAKVVDKQTQLTQDQIQEVKQNAQKGQSTQFLSSDNQTIMLIFAERQQHLQQVEGFVSSFADFTRLKPQDTKIKSDVNKPIILYLYDKIKTQYDKRGKTYQYSQIPHQNGNQHLEILVQLVYSSIYNANILNKIKNQSASLTPEKAKQMYLEFVKQLLHSFYVRSLKRRGINQFPQNHTLESGDTGTFSCIECGESSQTICRECSNHFQMLIPVCRSKNEQCLRSHIEMLASQPKITNTNRKLTNKQAIVKFEFYRSQIEASKDSNAQSALPVIEDTLQQLDTLDPDEELSIGIQTLLVSLSDMIQKMFQQPNVLVPQKIQQHKQEVYTLSQIDPPIKSVQQLQKSISQVYNNSQEVSHKSQIVPQIYKTKIGEQMNIEPSIQKLQARVARINK</sequence>
<proteinExistence type="predicted"/>
<evidence type="ECO:0000259" key="1">
    <source>
        <dbReference type="Pfam" id="PF13843"/>
    </source>
</evidence>
<dbReference type="RefSeq" id="XP_001444348.1">
    <property type="nucleotide sequence ID" value="XM_001444311.1"/>
</dbReference>
<dbReference type="Proteomes" id="UP000000600">
    <property type="component" value="Unassembled WGS sequence"/>
</dbReference>
<dbReference type="KEGG" id="ptm:GSPATT00012475001"/>
<organism evidence="2 3">
    <name type="scientific">Paramecium tetraurelia</name>
    <dbReference type="NCBI Taxonomy" id="5888"/>
    <lineage>
        <taxon>Eukaryota</taxon>
        <taxon>Sar</taxon>
        <taxon>Alveolata</taxon>
        <taxon>Ciliophora</taxon>
        <taxon>Intramacronucleata</taxon>
        <taxon>Oligohymenophorea</taxon>
        <taxon>Peniculida</taxon>
        <taxon>Parameciidae</taxon>
        <taxon>Paramecium</taxon>
    </lineage>
</organism>
<dbReference type="EMBL" id="CT868252">
    <property type="protein sequence ID" value="CAK76951.1"/>
    <property type="molecule type" value="Genomic_DNA"/>
</dbReference>
<gene>
    <name evidence="2" type="ORF">GSPATT00012475001</name>
</gene>
<reference evidence="2 3" key="1">
    <citation type="journal article" date="2006" name="Nature">
        <title>Global trends of whole-genome duplications revealed by the ciliate Paramecium tetraurelia.</title>
        <authorList>
            <consortium name="Genoscope"/>
            <person name="Aury J.-M."/>
            <person name="Jaillon O."/>
            <person name="Duret L."/>
            <person name="Noel B."/>
            <person name="Jubin C."/>
            <person name="Porcel B.M."/>
            <person name="Segurens B."/>
            <person name="Daubin V."/>
            <person name="Anthouard V."/>
            <person name="Aiach N."/>
            <person name="Arnaiz O."/>
            <person name="Billaut A."/>
            <person name="Beisson J."/>
            <person name="Blanc I."/>
            <person name="Bouhouche K."/>
            <person name="Camara F."/>
            <person name="Duharcourt S."/>
            <person name="Guigo R."/>
            <person name="Gogendeau D."/>
            <person name="Katinka M."/>
            <person name="Keller A.-M."/>
            <person name="Kissmehl R."/>
            <person name="Klotz C."/>
            <person name="Koll F."/>
            <person name="Le Moue A."/>
            <person name="Lepere C."/>
            <person name="Malinsky S."/>
            <person name="Nowacki M."/>
            <person name="Nowak J.K."/>
            <person name="Plattner H."/>
            <person name="Poulain J."/>
            <person name="Ruiz F."/>
            <person name="Serrano V."/>
            <person name="Zagulski M."/>
            <person name="Dessen P."/>
            <person name="Betermier M."/>
            <person name="Weissenbach J."/>
            <person name="Scarpelli C."/>
            <person name="Schachter V."/>
            <person name="Sperling L."/>
            <person name="Meyer E."/>
            <person name="Cohen J."/>
            <person name="Wincker P."/>
        </authorList>
    </citation>
    <scope>NUCLEOTIDE SEQUENCE [LARGE SCALE GENOMIC DNA]</scope>
    <source>
        <strain evidence="2 3">Stock d4-2</strain>
    </source>
</reference>
<dbReference type="OMA" id="SIEMIDN"/>
<dbReference type="HOGENOM" id="CLU_285677_0_0_1"/>
<accession>A0D1N4</accession>
<dbReference type="Pfam" id="PF13843">
    <property type="entry name" value="DDE_Tnp_1_7"/>
    <property type="match status" value="1"/>
</dbReference>
<dbReference type="InParanoid" id="A0D1N4"/>